<evidence type="ECO:0000313" key="9">
    <source>
        <dbReference type="EMBL" id="PWV58580.1"/>
    </source>
</evidence>
<evidence type="ECO:0000256" key="2">
    <source>
        <dbReference type="ARBA" id="ARBA00022475"/>
    </source>
</evidence>
<evidence type="ECO:0000256" key="6">
    <source>
        <dbReference type="ARBA" id="ARBA00023136"/>
    </source>
</evidence>
<dbReference type="AlphaFoldDB" id="A0A317MRS8"/>
<keyword evidence="2" id="KW-1003">Cell membrane</keyword>
<evidence type="ECO:0000256" key="4">
    <source>
        <dbReference type="ARBA" id="ARBA00022692"/>
    </source>
</evidence>
<comment type="subcellular location">
    <subcellularLocation>
        <location evidence="1">Cell membrane</location>
        <topology evidence="1">Multi-pass membrane protein</topology>
    </subcellularLocation>
</comment>
<comment type="caution">
    <text evidence="9">The sequence shown here is derived from an EMBL/GenBank/DDBJ whole genome shotgun (WGS) entry which is preliminary data.</text>
</comment>
<keyword evidence="10" id="KW-1185">Reference proteome</keyword>
<evidence type="ECO:0000256" key="5">
    <source>
        <dbReference type="ARBA" id="ARBA00022989"/>
    </source>
</evidence>
<gene>
    <name evidence="9" type="ORF">C7443_1157</name>
</gene>
<sequence length="344" mass="36918">MALFPFLVAFVVALWLTRSLCDPASRFRLRLIDHPNERSLHTLPTPRSGGVAVLGGVGAGLSIAFIQQPILRAEDLFWLILPAALIAVISLLDDRKSIAARWRLLVHFVAAIAFLLLGPAPADIGMPGGGGLSAEGLMVVFVIIFLVWMTNLYNFMDGMDGFAGGMAAIGFGAFALLGMMAGADGFSVVAGVIAAAATGFLCLNFPPARIFMGDTGSATLGFLAGGMILWAQHDGVFPFWIGVLVFSPFAVDATVTLIRRAVQGERVWEPHRTHFYQRLVQLGWGHRKTVLAEYTLMLACAIAAFVAGRLGVLGQQLLVFAVVIVYGVLMIVVTRLERRVGAHQ</sequence>
<dbReference type="PANTHER" id="PTHR22926:SF3">
    <property type="entry name" value="UNDECAPRENYL-PHOSPHATE ALPHA-N-ACETYLGLUCOSAMINYL 1-PHOSPHATE TRANSFERASE"/>
    <property type="match status" value="1"/>
</dbReference>
<feature type="transmembrane region" description="Helical" evidence="8">
    <location>
        <begin position="186"/>
        <end position="203"/>
    </location>
</feature>
<dbReference type="EMBL" id="QGTJ01000015">
    <property type="protein sequence ID" value="PWV58580.1"/>
    <property type="molecule type" value="Genomic_DNA"/>
</dbReference>
<feature type="transmembrane region" description="Helical" evidence="8">
    <location>
        <begin position="76"/>
        <end position="92"/>
    </location>
</feature>
<dbReference type="CDD" id="cd06854">
    <property type="entry name" value="GT_WbpL_WbcO_like"/>
    <property type="match status" value="1"/>
</dbReference>
<dbReference type="GO" id="GO:0071555">
    <property type="term" value="P:cell wall organization"/>
    <property type="evidence" value="ECO:0007669"/>
    <property type="project" value="TreeGrafter"/>
</dbReference>
<dbReference type="InterPro" id="IPR000715">
    <property type="entry name" value="Glycosyl_transferase_4"/>
</dbReference>
<dbReference type="GO" id="GO:0016780">
    <property type="term" value="F:phosphotransferase activity, for other substituted phosphate groups"/>
    <property type="evidence" value="ECO:0007669"/>
    <property type="project" value="InterPro"/>
</dbReference>
<evidence type="ECO:0000256" key="1">
    <source>
        <dbReference type="ARBA" id="ARBA00004651"/>
    </source>
</evidence>
<accession>A0A317MRS8</accession>
<organism evidence="9 10">
    <name type="scientific">Plasticicumulans acidivorans</name>
    <dbReference type="NCBI Taxonomy" id="886464"/>
    <lineage>
        <taxon>Bacteria</taxon>
        <taxon>Pseudomonadati</taxon>
        <taxon>Pseudomonadota</taxon>
        <taxon>Gammaproteobacteria</taxon>
        <taxon>Candidatus Competibacteraceae</taxon>
        <taxon>Plasticicumulans</taxon>
    </lineage>
</organism>
<evidence type="ECO:0000313" key="10">
    <source>
        <dbReference type="Proteomes" id="UP000246569"/>
    </source>
</evidence>
<dbReference type="RefSeq" id="WP_170123694.1">
    <property type="nucleotide sequence ID" value="NZ_QGTJ01000015.1"/>
</dbReference>
<keyword evidence="3 9" id="KW-0808">Transferase</keyword>
<dbReference type="Pfam" id="PF00953">
    <property type="entry name" value="Glycos_transf_4"/>
    <property type="match status" value="1"/>
</dbReference>
<comment type="cofactor">
    <cofactor evidence="7">
        <name>Mg(2+)</name>
        <dbReference type="ChEBI" id="CHEBI:18420"/>
    </cofactor>
</comment>
<feature type="transmembrane region" description="Helical" evidence="8">
    <location>
        <begin position="161"/>
        <end position="180"/>
    </location>
</feature>
<reference evidence="9 10" key="1">
    <citation type="submission" date="2018-05" db="EMBL/GenBank/DDBJ databases">
        <title>Genomic Encyclopedia of Type Strains, Phase IV (KMG-IV): sequencing the most valuable type-strain genomes for metagenomic binning, comparative biology and taxonomic classification.</title>
        <authorList>
            <person name="Goeker M."/>
        </authorList>
    </citation>
    <scope>NUCLEOTIDE SEQUENCE [LARGE SCALE GENOMIC DNA]</scope>
    <source>
        <strain evidence="9 10">DSM 23606</strain>
    </source>
</reference>
<dbReference type="PANTHER" id="PTHR22926">
    <property type="entry name" value="PHOSPHO-N-ACETYLMURAMOYL-PENTAPEPTIDE-TRANSFERASE"/>
    <property type="match status" value="1"/>
</dbReference>
<feature type="transmembrane region" description="Helical" evidence="8">
    <location>
        <begin position="210"/>
        <end position="231"/>
    </location>
</feature>
<feature type="binding site" evidence="7">
    <location>
        <position position="214"/>
    </location>
    <ligand>
        <name>Mg(2+)</name>
        <dbReference type="ChEBI" id="CHEBI:18420"/>
    </ligand>
</feature>
<feature type="transmembrane region" description="Helical" evidence="8">
    <location>
        <begin position="104"/>
        <end position="122"/>
    </location>
</feature>
<protein>
    <submittedName>
        <fullName evidence="9">UDP-N-acetylmuramyl pentapeptide phosphotransferase/UDP-N-acetylglucosamine-1-phosphate transferase</fullName>
    </submittedName>
</protein>
<evidence type="ECO:0000256" key="8">
    <source>
        <dbReference type="SAM" id="Phobius"/>
    </source>
</evidence>
<feature type="transmembrane region" description="Helical" evidence="8">
    <location>
        <begin position="291"/>
        <end position="311"/>
    </location>
</feature>
<keyword evidence="5 8" id="KW-1133">Transmembrane helix</keyword>
<feature type="transmembrane region" description="Helical" evidence="8">
    <location>
        <begin position="237"/>
        <end position="258"/>
    </location>
</feature>
<feature type="binding site" evidence="7">
    <location>
        <position position="154"/>
    </location>
    <ligand>
        <name>Mg(2+)</name>
        <dbReference type="ChEBI" id="CHEBI:18420"/>
    </ligand>
</feature>
<name>A0A317MRS8_9GAMM</name>
<dbReference type="GO" id="GO:0005886">
    <property type="term" value="C:plasma membrane"/>
    <property type="evidence" value="ECO:0007669"/>
    <property type="project" value="UniProtKB-SubCell"/>
</dbReference>
<proteinExistence type="predicted"/>
<dbReference type="GO" id="GO:0046872">
    <property type="term" value="F:metal ion binding"/>
    <property type="evidence" value="ECO:0007669"/>
    <property type="project" value="UniProtKB-KW"/>
</dbReference>
<feature type="transmembrane region" description="Helical" evidence="8">
    <location>
        <begin position="128"/>
        <end position="149"/>
    </location>
</feature>
<dbReference type="GO" id="GO:0044038">
    <property type="term" value="P:cell wall macromolecule biosynthetic process"/>
    <property type="evidence" value="ECO:0007669"/>
    <property type="project" value="TreeGrafter"/>
</dbReference>
<keyword evidence="6 8" id="KW-0472">Membrane</keyword>
<dbReference type="Proteomes" id="UP000246569">
    <property type="component" value="Unassembled WGS sequence"/>
</dbReference>
<keyword evidence="4 8" id="KW-0812">Transmembrane</keyword>
<keyword evidence="7" id="KW-0479">Metal-binding</keyword>
<evidence type="ECO:0000256" key="3">
    <source>
        <dbReference type="ARBA" id="ARBA00022679"/>
    </source>
</evidence>
<dbReference type="GO" id="GO:0009103">
    <property type="term" value="P:lipopolysaccharide biosynthetic process"/>
    <property type="evidence" value="ECO:0007669"/>
    <property type="project" value="TreeGrafter"/>
</dbReference>
<evidence type="ECO:0000256" key="7">
    <source>
        <dbReference type="PIRSR" id="PIRSR600715-1"/>
    </source>
</evidence>
<feature type="transmembrane region" description="Helical" evidence="8">
    <location>
        <begin position="317"/>
        <end position="336"/>
    </location>
</feature>
<keyword evidence="7" id="KW-0460">Magnesium</keyword>